<dbReference type="OrthoDB" id="10461326at2759"/>
<evidence type="ECO:0000256" key="2">
    <source>
        <dbReference type="SAM" id="Phobius"/>
    </source>
</evidence>
<keyword evidence="2" id="KW-1133">Transmembrane helix</keyword>
<comment type="caution">
    <text evidence="3">The sequence shown here is derived from an EMBL/GenBank/DDBJ whole genome shotgun (WGS) entry which is preliminary data.</text>
</comment>
<proteinExistence type="predicted"/>
<accession>A0A0F2LVG8</accession>
<sequence length="141" mass="15531">MPFSETASSPWKQDAPSPGGPTYNNKATTLNNPLSFTSSPLCKTSSHCKFPYSIFTFLRLSVHSALRHLLGHAMTYSPLLVPVSLLLPICLFVFVAAGALESPSVRAFPYVVLMTIVLMQFRLVAYYFYVTRNPGLQLLAA</sequence>
<dbReference type="Proteomes" id="UP000033710">
    <property type="component" value="Unassembled WGS sequence"/>
</dbReference>
<dbReference type="GeneID" id="27663502"/>
<dbReference type="RefSeq" id="XP_016584123.1">
    <property type="nucleotide sequence ID" value="XM_016728225.1"/>
</dbReference>
<evidence type="ECO:0000313" key="3">
    <source>
        <dbReference type="EMBL" id="KJR81447.1"/>
    </source>
</evidence>
<dbReference type="AlphaFoldDB" id="A0A0F2LVG8"/>
<keyword evidence="2" id="KW-0472">Membrane</keyword>
<keyword evidence="2" id="KW-0812">Transmembrane</keyword>
<protein>
    <submittedName>
        <fullName evidence="3">Uncharacterized protein</fullName>
    </submittedName>
</protein>
<evidence type="ECO:0000313" key="4">
    <source>
        <dbReference type="Proteomes" id="UP000033710"/>
    </source>
</evidence>
<reference evidence="3 4" key="2">
    <citation type="journal article" date="2015" name="Eukaryot. Cell">
        <title>Asexual propagation of a virulent clone complex in a human and feline outbreak of sporotrichosis.</title>
        <authorList>
            <person name="Teixeira Mde M."/>
            <person name="Rodrigues A.M."/>
            <person name="Tsui C.K."/>
            <person name="de Almeida L.G."/>
            <person name="Van Diepeningen A.D."/>
            <person name="van den Ende B.G."/>
            <person name="Fernandes G.F."/>
            <person name="Kano R."/>
            <person name="Hamelin R.C."/>
            <person name="Lopes-Bezerra L.M."/>
            <person name="Vasconcelos A.T."/>
            <person name="de Hoog S."/>
            <person name="de Camargo Z.P."/>
            <person name="Felipe M.S."/>
        </authorList>
    </citation>
    <scope>NUCLEOTIDE SEQUENCE [LARGE SCALE GENOMIC DNA]</scope>
    <source>
        <strain evidence="3 4">1099-18</strain>
    </source>
</reference>
<evidence type="ECO:0000256" key="1">
    <source>
        <dbReference type="SAM" id="MobiDB-lite"/>
    </source>
</evidence>
<name>A0A0F2LVG8_SPOSC</name>
<organism evidence="3 4">
    <name type="scientific">Sporothrix schenckii 1099-18</name>
    <dbReference type="NCBI Taxonomy" id="1397361"/>
    <lineage>
        <taxon>Eukaryota</taxon>
        <taxon>Fungi</taxon>
        <taxon>Dikarya</taxon>
        <taxon>Ascomycota</taxon>
        <taxon>Pezizomycotina</taxon>
        <taxon>Sordariomycetes</taxon>
        <taxon>Sordariomycetidae</taxon>
        <taxon>Ophiostomatales</taxon>
        <taxon>Ophiostomataceae</taxon>
        <taxon>Sporothrix</taxon>
    </lineage>
</organism>
<feature type="transmembrane region" description="Helical" evidence="2">
    <location>
        <begin position="79"/>
        <end position="100"/>
    </location>
</feature>
<dbReference type="KEGG" id="ssck:SPSK_01295"/>
<dbReference type="VEuPathDB" id="FungiDB:SPSK_01295"/>
<feature type="compositionally biased region" description="Polar residues" evidence="1">
    <location>
        <begin position="1"/>
        <end position="11"/>
    </location>
</feature>
<feature type="transmembrane region" description="Helical" evidence="2">
    <location>
        <begin position="107"/>
        <end position="129"/>
    </location>
</feature>
<dbReference type="EMBL" id="AXCR01000011">
    <property type="protein sequence ID" value="KJR81447.1"/>
    <property type="molecule type" value="Genomic_DNA"/>
</dbReference>
<gene>
    <name evidence="3" type="ORF">SPSK_01295</name>
</gene>
<reference evidence="3 4" key="1">
    <citation type="journal article" date="2014" name="BMC Genomics">
        <title>Comparative genomics of the major fungal agents of human and animal Sporotrichosis: Sporothrix schenckii and Sporothrix brasiliensis.</title>
        <authorList>
            <person name="Teixeira M.M."/>
            <person name="de Almeida L.G."/>
            <person name="Kubitschek-Barreira P."/>
            <person name="Alves F.L."/>
            <person name="Kioshima E.S."/>
            <person name="Abadio A.K."/>
            <person name="Fernandes L."/>
            <person name="Derengowski L.S."/>
            <person name="Ferreira K.S."/>
            <person name="Souza R.C."/>
            <person name="Ruiz J.C."/>
            <person name="de Andrade N.C."/>
            <person name="Paes H.C."/>
            <person name="Nicola A.M."/>
            <person name="Albuquerque P."/>
            <person name="Gerber A.L."/>
            <person name="Martins V.P."/>
            <person name="Peconick L.D."/>
            <person name="Neto A.V."/>
            <person name="Chaucanez C.B."/>
            <person name="Silva P.A."/>
            <person name="Cunha O.L."/>
            <person name="de Oliveira F.F."/>
            <person name="dos Santos T.C."/>
            <person name="Barros A.L."/>
            <person name="Soares M.A."/>
            <person name="de Oliveira L.M."/>
            <person name="Marini M.M."/>
            <person name="Villalobos-Duno H."/>
            <person name="Cunha M.M."/>
            <person name="de Hoog S."/>
            <person name="da Silveira J.F."/>
            <person name="Henrissat B."/>
            <person name="Nino-Vega G.A."/>
            <person name="Cisalpino P.S."/>
            <person name="Mora-Montes H.M."/>
            <person name="Almeida S.R."/>
            <person name="Stajich J.E."/>
            <person name="Lopes-Bezerra L.M."/>
            <person name="Vasconcelos A.T."/>
            <person name="Felipe M.S."/>
        </authorList>
    </citation>
    <scope>NUCLEOTIDE SEQUENCE [LARGE SCALE GENOMIC DNA]</scope>
    <source>
        <strain evidence="3 4">1099-18</strain>
    </source>
</reference>
<feature type="region of interest" description="Disordered" evidence="1">
    <location>
        <begin position="1"/>
        <end position="24"/>
    </location>
</feature>